<feature type="signal peptide" evidence="2">
    <location>
        <begin position="1"/>
        <end position="17"/>
    </location>
</feature>
<dbReference type="AlphaFoldDB" id="W7EXZ8"/>
<proteinExistence type="predicted"/>
<dbReference type="GeneID" id="26249547"/>
<feature type="compositionally biased region" description="Polar residues" evidence="1">
    <location>
        <begin position="116"/>
        <end position="138"/>
    </location>
</feature>
<dbReference type="EMBL" id="KI968691">
    <property type="protein sequence ID" value="EUN32951.1"/>
    <property type="molecule type" value="Genomic_DNA"/>
</dbReference>
<evidence type="ECO:0000313" key="4">
    <source>
        <dbReference type="Proteomes" id="UP000054337"/>
    </source>
</evidence>
<feature type="compositionally biased region" description="Polar residues" evidence="1">
    <location>
        <begin position="53"/>
        <end position="63"/>
    </location>
</feature>
<feature type="region of interest" description="Disordered" evidence="1">
    <location>
        <begin position="105"/>
        <end position="140"/>
    </location>
</feature>
<reference evidence="3 4" key="1">
    <citation type="journal article" date="2013" name="PLoS Genet.">
        <title>Comparative genome structure, secondary metabolite, and effector coding capacity across Cochliobolus pathogens.</title>
        <authorList>
            <person name="Condon B.J."/>
            <person name="Leng Y."/>
            <person name="Wu D."/>
            <person name="Bushley K.E."/>
            <person name="Ohm R.A."/>
            <person name="Otillar R."/>
            <person name="Martin J."/>
            <person name="Schackwitz W."/>
            <person name="Grimwood J."/>
            <person name="MohdZainudin N."/>
            <person name="Xue C."/>
            <person name="Wang R."/>
            <person name="Manning V.A."/>
            <person name="Dhillon B."/>
            <person name="Tu Z.J."/>
            <person name="Steffenson B.J."/>
            <person name="Salamov A."/>
            <person name="Sun H."/>
            <person name="Lowry S."/>
            <person name="LaButti K."/>
            <person name="Han J."/>
            <person name="Copeland A."/>
            <person name="Lindquist E."/>
            <person name="Barry K."/>
            <person name="Schmutz J."/>
            <person name="Baker S.E."/>
            <person name="Ciuffetti L.M."/>
            <person name="Grigoriev I.V."/>
            <person name="Zhong S."/>
            <person name="Turgeon B.G."/>
        </authorList>
    </citation>
    <scope>NUCLEOTIDE SEQUENCE [LARGE SCALE GENOMIC DNA]</scope>
    <source>
        <strain evidence="3 4">FI3</strain>
    </source>
</reference>
<evidence type="ECO:0000256" key="2">
    <source>
        <dbReference type="SAM" id="SignalP"/>
    </source>
</evidence>
<organism evidence="3 4">
    <name type="scientific">Bipolaris victoriae (strain FI3)</name>
    <name type="common">Victoria blight of oats agent</name>
    <name type="synonym">Cochliobolus victoriae</name>
    <dbReference type="NCBI Taxonomy" id="930091"/>
    <lineage>
        <taxon>Eukaryota</taxon>
        <taxon>Fungi</taxon>
        <taxon>Dikarya</taxon>
        <taxon>Ascomycota</taxon>
        <taxon>Pezizomycotina</taxon>
        <taxon>Dothideomycetes</taxon>
        <taxon>Pleosporomycetidae</taxon>
        <taxon>Pleosporales</taxon>
        <taxon>Pleosporineae</taxon>
        <taxon>Pleosporaceae</taxon>
        <taxon>Bipolaris</taxon>
    </lineage>
</organism>
<sequence>MNFLLLTSLLLASSAHARPVEVPAELSGAITEFVPEDVTSPTVDTAAVPSPMTPDSATSALTKRQQDVSEAIQPFAVVDLGPRQASGTLGSVNLDKSLSIDPITGSLPEFPRQRRQASGTLGSVNLEDSLSTDPTTGTLPKRQEDIICDILPSLSTC</sequence>
<gene>
    <name evidence="3" type="ORF">COCVIDRAFT_10921</name>
</gene>
<feature type="chain" id="PRO_5004894461" evidence="2">
    <location>
        <begin position="18"/>
        <end position="157"/>
    </location>
</feature>
<keyword evidence="2" id="KW-0732">Signal</keyword>
<evidence type="ECO:0000313" key="3">
    <source>
        <dbReference type="EMBL" id="EUN32951.1"/>
    </source>
</evidence>
<feature type="region of interest" description="Disordered" evidence="1">
    <location>
        <begin position="41"/>
        <end position="65"/>
    </location>
</feature>
<dbReference type="Proteomes" id="UP000054337">
    <property type="component" value="Unassembled WGS sequence"/>
</dbReference>
<keyword evidence="4" id="KW-1185">Reference proteome</keyword>
<evidence type="ECO:0000256" key="1">
    <source>
        <dbReference type="SAM" id="MobiDB-lite"/>
    </source>
</evidence>
<accession>W7EXZ8</accession>
<dbReference type="RefSeq" id="XP_014562466.1">
    <property type="nucleotide sequence ID" value="XM_014706980.1"/>
</dbReference>
<protein>
    <submittedName>
        <fullName evidence="3">Uncharacterized protein</fullName>
    </submittedName>
</protein>
<name>W7EXZ8_BIPV3</name>
<dbReference type="HOGENOM" id="CLU_1677543_0_0_1"/>